<accession>A0A0V0RM71</accession>
<name>A0A0V0RM71_9BILA</name>
<comment type="caution">
    <text evidence="1">The sequence shown here is derived from an EMBL/GenBank/DDBJ whole genome shotgun (WGS) entry which is preliminary data.</text>
</comment>
<dbReference type="Proteomes" id="UP000054630">
    <property type="component" value="Unassembled WGS sequence"/>
</dbReference>
<dbReference type="EMBL" id="JYDL01000129">
    <property type="protein sequence ID" value="KRX15527.1"/>
    <property type="molecule type" value="Genomic_DNA"/>
</dbReference>
<evidence type="ECO:0000313" key="1">
    <source>
        <dbReference type="EMBL" id="KRX15527.1"/>
    </source>
</evidence>
<organism evidence="1 2">
    <name type="scientific">Trichinella nelsoni</name>
    <dbReference type="NCBI Taxonomy" id="6336"/>
    <lineage>
        <taxon>Eukaryota</taxon>
        <taxon>Metazoa</taxon>
        <taxon>Ecdysozoa</taxon>
        <taxon>Nematoda</taxon>
        <taxon>Enoplea</taxon>
        <taxon>Dorylaimia</taxon>
        <taxon>Trichinellida</taxon>
        <taxon>Trichinellidae</taxon>
        <taxon>Trichinella</taxon>
    </lineage>
</organism>
<keyword evidence="2" id="KW-1185">Reference proteome</keyword>
<sequence length="97" mass="11495">MNNEKDNDIYDSRRNNDKMVMVRGKGREGKGREFCKENFTHKICSIKTERKNVSAWSSFVPTVTGSYKIYWIILFEMHLLMLNIQFDICDLIQLIID</sequence>
<gene>
    <name evidence="1" type="ORF">T07_2888</name>
</gene>
<reference evidence="1 2" key="1">
    <citation type="submission" date="2015-01" db="EMBL/GenBank/DDBJ databases">
        <title>Evolution of Trichinella species and genotypes.</title>
        <authorList>
            <person name="Korhonen P.K."/>
            <person name="Edoardo P."/>
            <person name="Giuseppe L.R."/>
            <person name="Gasser R.B."/>
        </authorList>
    </citation>
    <scope>NUCLEOTIDE SEQUENCE [LARGE SCALE GENOMIC DNA]</scope>
    <source>
        <strain evidence="1">ISS37</strain>
    </source>
</reference>
<dbReference type="AlphaFoldDB" id="A0A0V0RM71"/>
<protein>
    <submittedName>
        <fullName evidence="1">Uncharacterized protein</fullName>
    </submittedName>
</protein>
<proteinExistence type="predicted"/>
<evidence type="ECO:0000313" key="2">
    <source>
        <dbReference type="Proteomes" id="UP000054630"/>
    </source>
</evidence>